<evidence type="ECO:0000313" key="1">
    <source>
        <dbReference type="EMBL" id="ULP44607.1"/>
    </source>
</evidence>
<reference evidence="1" key="1">
    <citation type="submission" date="2022-08" db="EMBL/GenBank/DDBJ databases">
        <title>Complete genome sequence of 14 non-tuberculosis mycobacteria type-strains.</title>
        <authorList>
            <person name="Igarashi Y."/>
            <person name="Osugi A."/>
            <person name="Mitarai S."/>
        </authorList>
    </citation>
    <scope>NUCLEOTIDE SEQUENCE</scope>
    <source>
        <strain evidence="1">ATCC 51985</strain>
    </source>
</reference>
<evidence type="ECO:0008006" key="3">
    <source>
        <dbReference type="Google" id="ProtNLM"/>
    </source>
</evidence>
<proteinExistence type="predicted"/>
<organism evidence="1 2">
    <name type="scientific">Mycobacterium lentiflavum</name>
    <dbReference type="NCBI Taxonomy" id="141349"/>
    <lineage>
        <taxon>Bacteria</taxon>
        <taxon>Bacillati</taxon>
        <taxon>Actinomycetota</taxon>
        <taxon>Actinomycetes</taxon>
        <taxon>Mycobacteriales</taxon>
        <taxon>Mycobacteriaceae</taxon>
        <taxon>Mycobacterium</taxon>
        <taxon>Mycobacterium simiae complex</taxon>
    </lineage>
</organism>
<evidence type="ECO:0000313" key="2">
    <source>
        <dbReference type="Proteomes" id="UP001055171"/>
    </source>
</evidence>
<dbReference type="EMBL" id="CP092423">
    <property type="protein sequence ID" value="ULP44607.1"/>
    <property type="molecule type" value="Genomic_DNA"/>
</dbReference>
<sequence length="98" mass="9658">MEQLRVDTAALQAMASRWGASAGRLGEMTAPAGLGLSCQASAVAVSAAHADVGAFVSALAARVGTRATGISAADTRYIGNEADSADEIEAVAPPVTGV</sequence>
<dbReference type="RefSeq" id="WP_090601713.1">
    <property type="nucleotide sequence ID" value="NZ_CP092423.2"/>
</dbReference>
<accession>A0ABY3V528</accession>
<keyword evidence="2" id="KW-1185">Reference proteome</keyword>
<dbReference type="Proteomes" id="UP001055171">
    <property type="component" value="Chromosome"/>
</dbReference>
<name>A0ABY3V528_MYCLN</name>
<gene>
    <name evidence="1" type="ORF">MJO58_12210</name>
</gene>
<protein>
    <recommendedName>
        <fullName evidence="3">PE family protein</fullName>
    </recommendedName>
</protein>